<evidence type="ECO:0000256" key="9">
    <source>
        <dbReference type="ARBA" id="ARBA00022737"/>
    </source>
</evidence>
<dbReference type="GO" id="GO:0016324">
    <property type="term" value="C:apical plasma membrane"/>
    <property type="evidence" value="ECO:0007669"/>
    <property type="project" value="TreeGrafter"/>
</dbReference>
<dbReference type="PROSITE" id="PS01209">
    <property type="entry name" value="LDLRA_1"/>
    <property type="match status" value="7"/>
</dbReference>
<dbReference type="InterPro" id="IPR018097">
    <property type="entry name" value="EGF_Ca-bd_CS"/>
</dbReference>
<evidence type="ECO:0000256" key="11">
    <source>
        <dbReference type="ARBA" id="ARBA00022989"/>
    </source>
</evidence>
<feature type="repeat" description="LDL-receptor class B" evidence="18">
    <location>
        <begin position="567"/>
        <end position="613"/>
    </location>
</feature>
<dbReference type="GO" id="GO:0043235">
    <property type="term" value="C:receptor complex"/>
    <property type="evidence" value="ECO:0007669"/>
    <property type="project" value="TreeGrafter"/>
</dbReference>
<feature type="disulfide bond" evidence="17">
    <location>
        <begin position="1028"/>
        <end position="1046"/>
    </location>
</feature>
<feature type="repeat" description="LDL-receptor class B" evidence="18">
    <location>
        <begin position="914"/>
        <end position="957"/>
    </location>
</feature>
<feature type="disulfide bond" evidence="17">
    <location>
        <begin position="278"/>
        <end position="296"/>
    </location>
</feature>
<feature type="disulfide bond" evidence="17">
    <location>
        <begin position="1063"/>
        <end position="1075"/>
    </location>
</feature>
<feature type="repeat" description="LDL-receptor class B" evidence="18">
    <location>
        <begin position="524"/>
        <end position="566"/>
    </location>
</feature>
<feature type="disulfide bond" evidence="17">
    <location>
        <begin position="1226"/>
        <end position="1238"/>
    </location>
</feature>
<keyword evidence="4" id="KW-0245">EGF-like domain</keyword>
<dbReference type="InterPro" id="IPR051221">
    <property type="entry name" value="LDLR-related"/>
</dbReference>
<dbReference type="FunFam" id="4.10.400.10:FF:000011">
    <property type="entry name" value="Low-density lipoprotein receptor-related protein 1"/>
    <property type="match status" value="3"/>
</dbReference>
<dbReference type="SUPFAM" id="SSF57424">
    <property type="entry name" value="LDL receptor-like module"/>
    <property type="match status" value="13"/>
</dbReference>
<feature type="disulfide bond" evidence="17">
    <location>
        <begin position="1233"/>
        <end position="1251"/>
    </location>
</feature>
<evidence type="ECO:0000256" key="4">
    <source>
        <dbReference type="ARBA" id="ARBA00022536"/>
    </source>
</evidence>
<dbReference type="PRINTS" id="PR00261">
    <property type="entry name" value="LDLRECEPTOR"/>
</dbReference>
<dbReference type="InterPro" id="IPR002172">
    <property type="entry name" value="LDrepeatLR_classA_rpt"/>
</dbReference>
<dbReference type="InterPro" id="IPR000742">
    <property type="entry name" value="EGF"/>
</dbReference>
<feature type="repeat" description="LDL-receptor class B" evidence="18">
    <location>
        <begin position="1475"/>
        <end position="1517"/>
    </location>
</feature>
<feature type="disulfide bond" evidence="17">
    <location>
        <begin position="1162"/>
        <end position="1177"/>
    </location>
</feature>
<dbReference type="InterPro" id="IPR001881">
    <property type="entry name" value="EGF-like_Ca-bd_dom"/>
</dbReference>
<comment type="subcellular location">
    <subcellularLocation>
        <location evidence="1">Cell membrane</location>
        <topology evidence="1">Single-pass type I membrane protein</topology>
    </subcellularLocation>
    <subcellularLocation>
        <location evidence="16">Endosome lumen</location>
    </subcellularLocation>
</comment>
<comment type="caution">
    <text evidence="17">Lacks conserved residue(s) required for the propagation of feature annotation.</text>
</comment>
<keyword evidence="12" id="KW-0472">Membrane</keyword>
<dbReference type="FunFam" id="4.10.400.10:FF:000147">
    <property type="entry name" value="Low-density lipoprotein receptor-related protein 2"/>
    <property type="match status" value="2"/>
</dbReference>
<feature type="disulfide bond" evidence="17">
    <location>
        <begin position="226"/>
        <end position="241"/>
    </location>
</feature>
<dbReference type="PROSITE" id="PS51120">
    <property type="entry name" value="LDLRB"/>
    <property type="match status" value="8"/>
</dbReference>
<feature type="domain" description="EGF-like" evidence="19">
    <location>
        <begin position="1368"/>
        <end position="1383"/>
    </location>
</feature>
<keyword evidence="11" id="KW-1133">Transmembrane helix</keyword>
<dbReference type="Pfam" id="PF00057">
    <property type="entry name" value="Ldl_recept_a"/>
    <property type="match status" value="10"/>
</dbReference>
<protein>
    <recommendedName>
        <fullName evidence="19">EGF-like domain-containing protein</fullName>
    </recommendedName>
</protein>
<dbReference type="PANTHER" id="PTHR22722">
    <property type="entry name" value="LOW-DENSITY LIPOPROTEIN RECEPTOR-RELATED PROTEIN 2-RELATED"/>
    <property type="match status" value="1"/>
</dbReference>
<evidence type="ECO:0000256" key="6">
    <source>
        <dbReference type="ARBA" id="ARBA00022583"/>
    </source>
</evidence>
<keyword evidence="15" id="KW-0325">Glycoprotein</keyword>
<evidence type="ECO:0000256" key="10">
    <source>
        <dbReference type="ARBA" id="ARBA00022753"/>
    </source>
</evidence>
<feature type="disulfide bond" evidence="17">
    <location>
        <begin position="1040"/>
        <end position="1055"/>
    </location>
</feature>
<evidence type="ECO:0000256" key="8">
    <source>
        <dbReference type="ARBA" id="ARBA00022729"/>
    </source>
</evidence>
<dbReference type="Pfam" id="PF07645">
    <property type="entry name" value="EGF_CA"/>
    <property type="match status" value="1"/>
</dbReference>
<keyword evidence="8" id="KW-0732">Signal</keyword>
<evidence type="ECO:0000256" key="13">
    <source>
        <dbReference type="ARBA" id="ARBA00023157"/>
    </source>
</evidence>
<evidence type="ECO:0000259" key="19">
    <source>
        <dbReference type="PROSITE" id="PS01186"/>
    </source>
</evidence>
<feature type="domain" description="EGF-like" evidence="19">
    <location>
        <begin position="376"/>
        <end position="391"/>
    </location>
</feature>
<dbReference type="SUPFAM" id="SSF57184">
    <property type="entry name" value="Growth factor receptor domain"/>
    <property type="match status" value="1"/>
</dbReference>
<evidence type="ECO:0000256" key="3">
    <source>
        <dbReference type="ARBA" id="ARBA00022475"/>
    </source>
</evidence>
<feature type="repeat" description="LDL-receptor class B" evidence="18">
    <location>
        <begin position="481"/>
        <end position="523"/>
    </location>
</feature>
<keyword evidence="10" id="KW-0967">Endosome</keyword>
<dbReference type="Pfam" id="PF00058">
    <property type="entry name" value="Ldl_recept_b"/>
    <property type="match status" value="3"/>
</dbReference>
<dbReference type="InterPro" id="IPR023415">
    <property type="entry name" value="LDLR_class-A_CS"/>
</dbReference>
<dbReference type="InterPro" id="IPR049883">
    <property type="entry name" value="NOTCH1_EGF-like"/>
</dbReference>
<feature type="disulfide bond" evidence="17">
    <location>
        <begin position="1111"/>
        <end position="1129"/>
    </location>
</feature>
<dbReference type="InterPro" id="IPR009030">
    <property type="entry name" value="Growth_fac_rcpt_cys_sf"/>
</dbReference>
<dbReference type="FunFam" id="4.10.400.10:FF:000002">
    <property type="entry name" value="Low-density lipoprotein receptor-related protein 1"/>
    <property type="match status" value="1"/>
</dbReference>
<evidence type="ECO:0000256" key="17">
    <source>
        <dbReference type="PROSITE-ProRule" id="PRU00124"/>
    </source>
</evidence>
<evidence type="ECO:0000256" key="2">
    <source>
        <dbReference type="ARBA" id="ARBA00009939"/>
    </source>
</evidence>
<keyword evidence="9" id="KW-0677">Repeat</keyword>
<dbReference type="SMART" id="SM00192">
    <property type="entry name" value="LDLa"/>
    <property type="match status" value="12"/>
</dbReference>
<dbReference type="InterPro" id="IPR036055">
    <property type="entry name" value="LDL_receptor-like_sf"/>
</dbReference>
<feature type="disulfide bond" evidence="17">
    <location>
        <begin position="1082"/>
        <end position="1097"/>
    </location>
</feature>
<dbReference type="PROSITE" id="PS01187">
    <property type="entry name" value="EGF_CA"/>
    <property type="match status" value="1"/>
</dbReference>
<dbReference type="CDD" id="cd00054">
    <property type="entry name" value="EGF_CA"/>
    <property type="match status" value="1"/>
</dbReference>
<feature type="disulfide bond" evidence="17">
    <location>
        <begin position="146"/>
        <end position="161"/>
    </location>
</feature>
<feature type="disulfide bond" evidence="17">
    <location>
        <begin position="1245"/>
        <end position="1260"/>
    </location>
</feature>
<reference evidence="20 21" key="1">
    <citation type="journal article" date="2019" name="Sci. Data">
        <title>Hybrid genome assembly and annotation of Danionella translucida.</title>
        <authorList>
            <person name="Kadobianskyi M."/>
            <person name="Schulze L."/>
            <person name="Schuelke M."/>
            <person name="Judkewitz B."/>
        </authorList>
    </citation>
    <scope>NUCLEOTIDE SEQUENCE [LARGE SCALE GENOMIC DNA]</scope>
    <source>
        <strain evidence="20 21">Bolton</strain>
    </source>
</reference>
<dbReference type="FunFam" id="2.10.25.10:FF:000240">
    <property type="entry name" value="Vitamin K-dependent protein S"/>
    <property type="match status" value="1"/>
</dbReference>
<dbReference type="Gene3D" id="2.10.25.10">
    <property type="entry name" value="Laminin"/>
    <property type="match status" value="5"/>
</dbReference>
<keyword evidence="5" id="KW-0597">Phosphoprotein</keyword>
<sequence>MIVRMRSGENSTGCRWETEAETKNFSTSHRVLHLIAQQTWAKGGTAVLYGLPLLLGEDPTDFDKTCFDSDDVEGFSSMSIWVLTVIPEDCETVPYALHLEATSTAIVLEGKIVLDDLGNFPKAMCQCMNGEFECSSGQCINEDWRCDGTKDCSDDSDEENCPLPTCSSQEFKCLSGGECIPLEFVCDGEADCTDGSDEQRACAGQTCSPDQFTCREGQCIPKQYRCDFIQDCVDKSDENNCVYPACKEKTCANGACYNNSQHCNGILDCRDGGSEFTCSDGRCVPQQWVCDGINDCGDYSDEKGCDPDSRNCYPGEWPCPGSSVCIPVNSVCDEHMDCPGGTDESNSTVDLMCGLNHCSVLSCEYRCHASPQGGACYCPDGFTVANDSRTCEDYNDCQIWGICDHFCVDHIGTHRCSCADGYFLEQGHVCKANISGGLPQLIFTDGRDIKIADIHGRLVRILAQSDGKGYAVGVGYSWHTQRTFWTDTSSQKLYSVHFDGSDKMEVLSEAVYNAQNVAVDWINFKLYLVEDRVERIEACDFDGGNRVILIAENLVTPHGLALDPTVGYMFFTDSGYNKEDVKLERAFMDGSNRFELVKNRLGTPTGITLDLVTKRVYWTDTHFNLVETVTYSGTDRKTVLNGGHQVPHPFSISVFENHAFFTDWVKMGVVRTNRFNGTDPTLLYRSTNRPGQIVVAHPALQPFAMNPCGKHNGGCQQICLLSHRSDNDGLGFRCKCRLGFDLQEDRHTCFKIKDYLLVAAANAVRGIPLNMSFQEDVTLPLAGMADSFSGSGVEYDGSEDTVFYNDRLRQVIYKIGSVESMAYDWTSKILYWTSSTYRTLSAFKVTDGSRRDIVKNLVYPRGVAVHPSAGYLFWSDWHRPAVIIRAFTDGSNADPLINTTLGWPNGLTVDYLMDRLYWVDAQLDRIEHVSIYGSDRQAFASIGQITQPFSLTIHSVFKSRCNLIANGRCSHFCFPTPASSRVCGCPFGMKLQENQRDCVKDDSEPPPDNNCGEYAFPWATCSPYAFTCGNKRCIPARWRCDGHDDCGDGTDENNCPTRGPVTCASSQFACANGNCIPKASVCDASNDCGDGSDERECNSTITTCQPGLFLCPDHRCIYNSYVCDGNKDCLDGSDEKDCVYSCASYEFACASGDQCISQSYRCDGIYDCRDNSDESGCPTRGPGLCHDNEFQCQVDGFCIPKNWECDGHADCVDASDEHNGCPPHTCSSAQFQCANGNCVPYNWQCDGENDCRDMSDETNCPTPPFSCPPGQWLCPTDQVCIKLAQLCDGHRDCPNGADESPLCNEDDCQANNGGCSQSCSQGPFGAQCSCDTGFQLLNDSKTCDDINECLIPGFCSQMCFNERGSFRCYCQDGYQLEPDERTCRALAPGDALLLVARRSQIVGNRINFRPPIISPVVSGMSIVTVDFDNVDKRVYWGDSSEKMIYSSFQNGTDKRQVFSSGLMVPESIAVDWVGRNVYWTDSVMENIEVATLDGRFRKILITNNVTSPHGLALDPRNQ</sequence>
<feature type="repeat" description="LDL-receptor class B" evidence="18">
    <location>
        <begin position="870"/>
        <end position="913"/>
    </location>
</feature>
<keyword evidence="7" id="KW-0812">Transmembrane</keyword>
<dbReference type="PROSITE" id="PS01186">
    <property type="entry name" value="EGF_2"/>
    <property type="match status" value="3"/>
</dbReference>
<feature type="disulfide bond" evidence="17">
    <location>
        <begin position="134"/>
        <end position="152"/>
    </location>
</feature>
<dbReference type="GO" id="GO:0031904">
    <property type="term" value="C:endosome lumen"/>
    <property type="evidence" value="ECO:0007669"/>
    <property type="project" value="UniProtKB-SubCell"/>
</dbReference>
<evidence type="ECO:0000256" key="16">
    <source>
        <dbReference type="ARBA" id="ARBA00046273"/>
    </source>
</evidence>
<keyword evidence="21" id="KW-1185">Reference proteome</keyword>
<dbReference type="Proteomes" id="UP000316079">
    <property type="component" value="Unassembled WGS sequence"/>
</dbReference>
<dbReference type="SMART" id="SM00179">
    <property type="entry name" value="EGF_CA"/>
    <property type="match status" value="3"/>
</dbReference>
<evidence type="ECO:0000256" key="5">
    <source>
        <dbReference type="ARBA" id="ARBA00022553"/>
    </source>
</evidence>
<dbReference type="PROSITE" id="PS50068">
    <property type="entry name" value="LDLRA_2"/>
    <property type="match status" value="12"/>
</dbReference>
<comment type="caution">
    <text evidence="20">The sequence shown here is derived from an EMBL/GenBank/DDBJ whole genome shotgun (WGS) entry which is preliminary data.</text>
</comment>
<feature type="domain" description="EGF-like" evidence="19">
    <location>
        <begin position="1328"/>
        <end position="1343"/>
    </location>
</feature>
<dbReference type="OrthoDB" id="21182at2759"/>
<feature type="disulfide bond" evidence="17">
    <location>
        <begin position="1123"/>
        <end position="1138"/>
    </location>
</feature>
<evidence type="ECO:0000313" key="20">
    <source>
        <dbReference type="EMBL" id="TRY76126.1"/>
    </source>
</evidence>
<evidence type="ECO:0000256" key="18">
    <source>
        <dbReference type="PROSITE-ProRule" id="PRU00461"/>
    </source>
</evidence>
<dbReference type="CDD" id="cd00112">
    <property type="entry name" value="LDLa"/>
    <property type="match status" value="12"/>
</dbReference>
<feature type="disulfide bond" evidence="17">
    <location>
        <begin position="127"/>
        <end position="139"/>
    </location>
</feature>
<feature type="disulfide bond" evidence="17">
    <location>
        <begin position="1070"/>
        <end position="1088"/>
    </location>
</feature>
<dbReference type="GO" id="GO:0005509">
    <property type="term" value="F:calcium ion binding"/>
    <property type="evidence" value="ECO:0007669"/>
    <property type="project" value="InterPro"/>
</dbReference>
<feature type="repeat" description="LDL-receptor class B" evidence="18">
    <location>
        <begin position="1432"/>
        <end position="1474"/>
    </location>
</feature>
<proteinExistence type="inferred from homology"/>
<dbReference type="GO" id="GO:0042562">
    <property type="term" value="F:hormone binding"/>
    <property type="evidence" value="ECO:0007669"/>
    <property type="project" value="TreeGrafter"/>
</dbReference>
<keyword evidence="3" id="KW-1003">Cell membrane</keyword>
<feature type="disulfide bond" evidence="17">
    <location>
        <begin position="1021"/>
        <end position="1033"/>
    </location>
</feature>
<dbReference type="SMART" id="SM00135">
    <property type="entry name" value="LY"/>
    <property type="match status" value="10"/>
</dbReference>
<evidence type="ECO:0000256" key="15">
    <source>
        <dbReference type="ARBA" id="ARBA00023180"/>
    </source>
</evidence>
<gene>
    <name evidence="20" type="ORF">DNTS_025516</name>
</gene>
<keyword evidence="13 17" id="KW-1015">Disulfide bond</keyword>
<dbReference type="FunFam" id="4.10.400.10:FF:000034">
    <property type="entry name" value="Low-density lipoprotein receptor-related protein 2"/>
    <property type="match status" value="3"/>
</dbReference>
<dbReference type="FunFam" id="2.120.10.30:FF:000241">
    <property type="entry name" value="Low-density lipoprotein receptor-related protein 6"/>
    <property type="match status" value="1"/>
</dbReference>
<evidence type="ECO:0000256" key="1">
    <source>
        <dbReference type="ARBA" id="ARBA00004251"/>
    </source>
</evidence>
<dbReference type="FunFam" id="2.10.25.10:FF:000009">
    <property type="entry name" value="Low-density lipoprotein receptor isoform 1"/>
    <property type="match status" value="1"/>
</dbReference>
<evidence type="ECO:0000256" key="7">
    <source>
        <dbReference type="ARBA" id="ARBA00022692"/>
    </source>
</evidence>
<dbReference type="EMBL" id="SRMA01026695">
    <property type="protein sequence ID" value="TRY76126.1"/>
    <property type="molecule type" value="Genomic_DNA"/>
</dbReference>
<dbReference type="SMART" id="SM00181">
    <property type="entry name" value="EGF"/>
    <property type="match status" value="8"/>
</dbReference>
<feature type="disulfide bond" evidence="17">
    <location>
        <begin position="214"/>
        <end position="232"/>
    </location>
</feature>
<dbReference type="STRING" id="623744.A0A553PEM2"/>
<dbReference type="GO" id="GO:0006898">
    <property type="term" value="P:receptor-mediated endocytosis"/>
    <property type="evidence" value="ECO:0007669"/>
    <property type="project" value="TreeGrafter"/>
</dbReference>
<dbReference type="Pfam" id="PF14670">
    <property type="entry name" value="FXa_inhibition"/>
    <property type="match status" value="2"/>
</dbReference>
<feature type="disulfide bond" evidence="17">
    <location>
        <begin position="290"/>
        <end position="305"/>
    </location>
</feature>
<feature type="disulfide bond" evidence="17">
    <location>
        <begin position="1104"/>
        <end position="1116"/>
    </location>
</feature>
<dbReference type="FunFam" id="4.10.400.10:FF:000113">
    <property type="entry name" value="Low-density lipoprotein receptor-related protein 8"/>
    <property type="match status" value="1"/>
</dbReference>
<dbReference type="PANTHER" id="PTHR22722:SF11">
    <property type="entry name" value="LOW-DENSITY LIPOPROTEIN RECEPTOR-RELATED PROTEIN 2"/>
    <property type="match status" value="1"/>
</dbReference>
<evidence type="ECO:0000313" key="21">
    <source>
        <dbReference type="Proteomes" id="UP000316079"/>
    </source>
</evidence>
<name>A0A553PEM2_9TELE</name>
<comment type="similarity">
    <text evidence="2">Belongs to the LDLR family.</text>
</comment>
<dbReference type="Gene3D" id="4.10.400.10">
    <property type="entry name" value="Low-density Lipoprotein Receptor"/>
    <property type="match status" value="12"/>
</dbReference>
<evidence type="ECO:0000256" key="12">
    <source>
        <dbReference type="ARBA" id="ARBA00023136"/>
    </source>
</evidence>
<dbReference type="Gene3D" id="2.120.10.30">
    <property type="entry name" value="TolB, C-terminal domain"/>
    <property type="match status" value="3"/>
</dbReference>
<feature type="disulfide bond" evidence="17">
    <location>
        <begin position="207"/>
        <end position="219"/>
    </location>
</feature>
<dbReference type="SUPFAM" id="SSF57196">
    <property type="entry name" value="EGF/Laminin"/>
    <property type="match status" value="4"/>
</dbReference>
<dbReference type="InterPro" id="IPR000033">
    <property type="entry name" value="LDLR_classB_rpt"/>
</dbReference>
<keyword evidence="14" id="KW-0675">Receptor</keyword>
<accession>A0A553PEM2</accession>
<organism evidence="20 21">
    <name type="scientific">Danionella cerebrum</name>
    <dbReference type="NCBI Taxonomy" id="2873325"/>
    <lineage>
        <taxon>Eukaryota</taxon>
        <taxon>Metazoa</taxon>
        <taxon>Chordata</taxon>
        <taxon>Craniata</taxon>
        <taxon>Vertebrata</taxon>
        <taxon>Euteleostomi</taxon>
        <taxon>Actinopterygii</taxon>
        <taxon>Neopterygii</taxon>
        <taxon>Teleostei</taxon>
        <taxon>Ostariophysi</taxon>
        <taxon>Cypriniformes</taxon>
        <taxon>Danionidae</taxon>
        <taxon>Danioninae</taxon>
        <taxon>Danionella</taxon>
    </lineage>
</organism>
<feature type="repeat" description="LDL-receptor class B" evidence="18">
    <location>
        <begin position="614"/>
        <end position="658"/>
    </location>
</feature>
<evidence type="ECO:0000256" key="14">
    <source>
        <dbReference type="ARBA" id="ARBA00023170"/>
    </source>
</evidence>
<dbReference type="FunFam" id="4.10.400.10:FF:000045">
    <property type="entry name" value="Low-density lipoprotein receptor-related protein 2"/>
    <property type="match status" value="1"/>
</dbReference>
<dbReference type="SUPFAM" id="SSF63825">
    <property type="entry name" value="YWTD domain"/>
    <property type="match status" value="3"/>
</dbReference>
<dbReference type="FunFam" id="2.10.25.10:FF:000037">
    <property type="entry name" value="Signal peptide, CUB domain and EGF-like domain-containing 2"/>
    <property type="match status" value="1"/>
</dbReference>
<dbReference type="InterPro" id="IPR011042">
    <property type="entry name" value="6-blade_b-propeller_TolB-like"/>
</dbReference>
<keyword evidence="6" id="KW-0254">Endocytosis</keyword>